<dbReference type="Proteomes" id="UP001603978">
    <property type="component" value="Unassembled WGS sequence"/>
</dbReference>
<protein>
    <submittedName>
        <fullName evidence="2">Pentapeptide repeat-containing protein</fullName>
    </submittedName>
</protein>
<evidence type="ECO:0000313" key="2">
    <source>
        <dbReference type="EMBL" id="MFG1703469.1"/>
    </source>
</evidence>
<proteinExistence type="predicted"/>
<gene>
    <name evidence="2" type="ORF">ACFLIM_09775</name>
</gene>
<dbReference type="Pfam" id="PF00805">
    <property type="entry name" value="Pentapeptide"/>
    <property type="match status" value="1"/>
</dbReference>
<dbReference type="EMBL" id="JBICRM010000005">
    <property type="protein sequence ID" value="MFG1703469.1"/>
    <property type="molecule type" value="Genomic_DNA"/>
</dbReference>
<comment type="caution">
    <text evidence="2">The sequence shown here is derived from an EMBL/GenBank/DDBJ whole genome shotgun (WGS) entry which is preliminary data.</text>
</comment>
<reference evidence="2 3" key="1">
    <citation type="submission" date="2024-10" db="EMBL/GenBank/DDBJ databases">
        <authorList>
            <person name="Topkara A.R."/>
            <person name="Saygin H."/>
        </authorList>
    </citation>
    <scope>NUCLEOTIDE SEQUENCE [LARGE SCALE GENOMIC DNA]</scope>
    <source>
        <strain evidence="2 3">M3C6</strain>
    </source>
</reference>
<name>A0ABW7A8N4_9ACTN</name>
<keyword evidence="3" id="KW-1185">Reference proteome</keyword>
<feature type="region of interest" description="Disordered" evidence="1">
    <location>
        <begin position="79"/>
        <end position="99"/>
    </location>
</feature>
<sequence length="99" mass="10357">MCGAALKDADLRGANLSGANMRNITGPVKAAIQARWLPPMAPLFSGSSVLTEPRRGSELLLRRPLLMIRGAKAAPSAARCPSMRWSTPAPSSGLSRTSG</sequence>
<feature type="compositionally biased region" description="Polar residues" evidence="1">
    <location>
        <begin position="84"/>
        <end position="99"/>
    </location>
</feature>
<evidence type="ECO:0000256" key="1">
    <source>
        <dbReference type="SAM" id="MobiDB-lite"/>
    </source>
</evidence>
<evidence type="ECO:0000313" key="3">
    <source>
        <dbReference type="Proteomes" id="UP001603978"/>
    </source>
</evidence>
<dbReference type="InterPro" id="IPR001646">
    <property type="entry name" value="5peptide_repeat"/>
</dbReference>
<accession>A0ABW7A8N4</accession>
<dbReference type="RefSeq" id="WP_393164423.1">
    <property type="nucleotide sequence ID" value="NZ_JBICRM010000005.1"/>
</dbReference>
<organism evidence="2 3">
    <name type="scientific">Nonomuraea marmarensis</name>
    <dbReference type="NCBI Taxonomy" id="3351344"/>
    <lineage>
        <taxon>Bacteria</taxon>
        <taxon>Bacillati</taxon>
        <taxon>Actinomycetota</taxon>
        <taxon>Actinomycetes</taxon>
        <taxon>Streptosporangiales</taxon>
        <taxon>Streptosporangiaceae</taxon>
        <taxon>Nonomuraea</taxon>
    </lineage>
</organism>